<keyword evidence="5 16" id="KW-0808">Transferase</keyword>
<dbReference type="Gene3D" id="3.30.565.10">
    <property type="entry name" value="Histidine kinase-like ATPase, C-terminal domain"/>
    <property type="match status" value="1"/>
</dbReference>
<dbReference type="SUPFAM" id="SSF47384">
    <property type="entry name" value="Homodimeric domain of signal transducing histidine kinase"/>
    <property type="match status" value="1"/>
</dbReference>
<evidence type="ECO:0000256" key="11">
    <source>
        <dbReference type="ARBA" id="ARBA00023012"/>
    </source>
</evidence>
<dbReference type="GO" id="GO:0004721">
    <property type="term" value="F:phosphoprotein phosphatase activity"/>
    <property type="evidence" value="ECO:0007669"/>
    <property type="project" value="TreeGrafter"/>
</dbReference>
<feature type="coiled-coil region" evidence="13">
    <location>
        <begin position="129"/>
        <end position="156"/>
    </location>
</feature>
<dbReference type="InterPro" id="IPR036097">
    <property type="entry name" value="HisK_dim/P_sf"/>
</dbReference>
<evidence type="ECO:0000256" key="13">
    <source>
        <dbReference type="SAM" id="Coils"/>
    </source>
</evidence>
<evidence type="ECO:0000256" key="14">
    <source>
        <dbReference type="SAM" id="Phobius"/>
    </source>
</evidence>
<keyword evidence="10 14" id="KW-1133">Transmembrane helix</keyword>
<evidence type="ECO:0000259" key="15">
    <source>
        <dbReference type="PROSITE" id="PS50109"/>
    </source>
</evidence>
<dbReference type="EMBL" id="LK996017">
    <property type="protein sequence ID" value="CDX03853.1"/>
    <property type="molecule type" value="Genomic_DNA"/>
</dbReference>
<evidence type="ECO:0000256" key="6">
    <source>
        <dbReference type="ARBA" id="ARBA00022692"/>
    </source>
</evidence>
<dbReference type="InterPro" id="IPR003594">
    <property type="entry name" value="HATPase_dom"/>
</dbReference>
<comment type="subcellular location">
    <subcellularLocation>
        <location evidence="2">Membrane</location>
    </subcellularLocation>
</comment>
<dbReference type="CDD" id="cd00082">
    <property type="entry name" value="HisKA"/>
    <property type="match status" value="1"/>
</dbReference>
<dbReference type="Pfam" id="PF00512">
    <property type="entry name" value="HisKA"/>
    <property type="match status" value="1"/>
</dbReference>
<keyword evidence="4" id="KW-0597">Phosphoprotein</keyword>
<feature type="domain" description="Histidine kinase" evidence="15">
    <location>
        <begin position="163"/>
        <end position="380"/>
    </location>
</feature>
<reference evidence="16" key="1">
    <citation type="submission" date="2014-07" db="EMBL/GenBank/DDBJ databases">
        <authorList>
            <person name="Hornung V.Bastian."/>
        </authorList>
    </citation>
    <scope>NUCLEOTIDE SEQUENCE</scope>
    <source>
        <strain evidence="16">PCE-S</strain>
    </source>
</reference>
<dbReference type="SMART" id="SM00388">
    <property type="entry name" value="HisKA"/>
    <property type="match status" value="1"/>
</dbReference>
<dbReference type="SUPFAM" id="SSF55874">
    <property type="entry name" value="ATPase domain of HSP90 chaperone/DNA topoisomerase II/histidine kinase"/>
    <property type="match status" value="1"/>
</dbReference>
<evidence type="ECO:0000256" key="3">
    <source>
        <dbReference type="ARBA" id="ARBA00012438"/>
    </source>
</evidence>
<keyword evidence="9" id="KW-0067">ATP-binding</keyword>
<keyword evidence="8" id="KW-0418">Kinase</keyword>
<dbReference type="EC" id="2.7.13.3" evidence="3"/>
<gene>
    <name evidence="16" type="ORF">DPCES_3967</name>
</gene>
<dbReference type="PRINTS" id="PR00344">
    <property type="entry name" value="BCTRLSENSOR"/>
</dbReference>
<name>A0A098B4Q6_DESHA</name>
<dbReference type="AlphaFoldDB" id="A0A098B4Q6"/>
<organism evidence="16">
    <name type="scientific">Desulfitobacterium hafniense</name>
    <name type="common">Desulfitobacterium frappieri</name>
    <dbReference type="NCBI Taxonomy" id="49338"/>
    <lineage>
        <taxon>Bacteria</taxon>
        <taxon>Bacillati</taxon>
        <taxon>Bacillota</taxon>
        <taxon>Clostridia</taxon>
        <taxon>Eubacteriales</taxon>
        <taxon>Desulfitobacteriaceae</taxon>
        <taxon>Desulfitobacterium</taxon>
    </lineage>
</organism>
<dbReference type="PANTHER" id="PTHR45453">
    <property type="entry name" value="PHOSPHATE REGULON SENSOR PROTEIN PHOR"/>
    <property type="match status" value="1"/>
</dbReference>
<evidence type="ECO:0000256" key="10">
    <source>
        <dbReference type="ARBA" id="ARBA00022989"/>
    </source>
</evidence>
<dbReference type="GO" id="GO:0016036">
    <property type="term" value="P:cellular response to phosphate starvation"/>
    <property type="evidence" value="ECO:0007669"/>
    <property type="project" value="TreeGrafter"/>
</dbReference>
<proteinExistence type="predicted"/>
<dbReference type="InterPro" id="IPR005467">
    <property type="entry name" value="His_kinase_dom"/>
</dbReference>
<evidence type="ECO:0000256" key="5">
    <source>
        <dbReference type="ARBA" id="ARBA00022679"/>
    </source>
</evidence>
<dbReference type="PROSITE" id="PS50109">
    <property type="entry name" value="HIS_KIN"/>
    <property type="match status" value="1"/>
</dbReference>
<dbReference type="PATRIC" id="fig|49338.4.peg.4265"/>
<protein>
    <recommendedName>
        <fullName evidence="3">histidine kinase</fullName>
        <ecNumber evidence="3">2.7.13.3</ecNumber>
    </recommendedName>
</protein>
<feature type="transmembrane region" description="Helical" evidence="14">
    <location>
        <begin position="80"/>
        <end position="102"/>
    </location>
</feature>
<dbReference type="GO" id="GO:0005524">
    <property type="term" value="F:ATP binding"/>
    <property type="evidence" value="ECO:0007669"/>
    <property type="project" value="UniProtKB-KW"/>
</dbReference>
<dbReference type="FunFam" id="3.30.565.10:FF:000013">
    <property type="entry name" value="Two-component sensor histidine kinase"/>
    <property type="match status" value="1"/>
</dbReference>
<dbReference type="GO" id="GO:0005886">
    <property type="term" value="C:plasma membrane"/>
    <property type="evidence" value="ECO:0007669"/>
    <property type="project" value="TreeGrafter"/>
</dbReference>
<keyword evidence="13" id="KW-0175">Coiled coil</keyword>
<dbReference type="Pfam" id="PF02518">
    <property type="entry name" value="HATPase_c"/>
    <property type="match status" value="1"/>
</dbReference>
<evidence type="ECO:0000313" key="16">
    <source>
        <dbReference type="EMBL" id="CDX03853.1"/>
    </source>
</evidence>
<dbReference type="InterPro" id="IPR003661">
    <property type="entry name" value="HisK_dim/P_dom"/>
</dbReference>
<evidence type="ECO:0000256" key="7">
    <source>
        <dbReference type="ARBA" id="ARBA00022741"/>
    </source>
</evidence>
<dbReference type="InterPro" id="IPR036890">
    <property type="entry name" value="HATPase_C_sf"/>
</dbReference>
<evidence type="ECO:0000256" key="9">
    <source>
        <dbReference type="ARBA" id="ARBA00022840"/>
    </source>
</evidence>
<sequence>MKSEKSKRKNDYSKLKRKLFLQMLLLVSATAATVILMRSVIQKNFSVGDSIVEFLKNTFYLRDSDAVIIYRYIFLHNIEVITFIVILIFLVILLGFSISWFTKYFDEISDGMDKLVGESTAEIALSAELGFMENKLNQIKSNLEKQKKAALEAEQRKNDLVVYLAHDIKTPLTSVIGYLSLLDEAPDMPPEQKAKYVGITLEKAYRLEQLINEFFEITRFNLQTIVLNKEKINLLFMLQQLADEFYPMLTPAQGKQVSVNVPEGLTLWGDADKLARVFNNILKNALAYSYENSVIDISAQKQDKNTVITFTNQGNPIPQEKLETIFEKFFRLDTSRSTNTGGSGLGLAIAKEIANAHGGNIFVQSNSEKTVFTVVLPQKQEKATDRHC</sequence>
<dbReference type="InterPro" id="IPR004358">
    <property type="entry name" value="Sig_transdc_His_kin-like_C"/>
</dbReference>
<evidence type="ECO:0000256" key="4">
    <source>
        <dbReference type="ARBA" id="ARBA00022553"/>
    </source>
</evidence>
<accession>A0A098B4Q6</accession>
<evidence type="ECO:0000256" key="12">
    <source>
        <dbReference type="ARBA" id="ARBA00023136"/>
    </source>
</evidence>
<comment type="catalytic activity">
    <reaction evidence="1">
        <text>ATP + protein L-histidine = ADP + protein N-phospho-L-histidine.</text>
        <dbReference type="EC" id="2.7.13.3"/>
    </reaction>
</comment>
<evidence type="ECO:0000256" key="1">
    <source>
        <dbReference type="ARBA" id="ARBA00000085"/>
    </source>
</evidence>
<dbReference type="PANTHER" id="PTHR45453:SF1">
    <property type="entry name" value="PHOSPHATE REGULON SENSOR PROTEIN PHOR"/>
    <property type="match status" value="1"/>
</dbReference>
<dbReference type="SMART" id="SM00387">
    <property type="entry name" value="HATPase_c"/>
    <property type="match status" value="1"/>
</dbReference>
<keyword evidence="12 14" id="KW-0472">Membrane</keyword>
<dbReference type="Gene3D" id="1.10.287.130">
    <property type="match status" value="1"/>
</dbReference>
<evidence type="ECO:0000256" key="2">
    <source>
        <dbReference type="ARBA" id="ARBA00004370"/>
    </source>
</evidence>
<keyword evidence="11" id="KW-0902">Two-component regulatory system</keyword>
<dbReference type="GO" id="GO:0000155">
    <property type="term" value="F:phosphorelay sensor kinase activity"/>
    <property type="evidence" value="ECO:0007669"/>
    <property type="project" value="InterPro"/>
</dbReference>
<evidence type="ECO:0000256" key="8">
    <source>
        <dbReference type="ARBA" id="ARBA00022777"/>
    </source>
</evidence>
<keyword evidence="7" id="KW-0547">Nucleotide-binding</keyword>
<dbReference type="InterPro" id="IPR050351">
    <property type="entry name" value="BphY/WalK/GraS-like"/>
</dbReference>
<keyword evidence="6 14" id="KW-0812">Transmembrane</keyword>